<dbReference type="SUPFAM" id="SSF52833">
    <property type="entry name" value="Thioredoxin-like"/>
    <property type="match status" value="1"/>
</dbReference>
<accession>A0A1Z1F8M0</accession>
<proteinExistence type="predicted"/>
<dbReference type="EMBL" id="CP019602">
    <property type="protein sequence ID" value="ARU15130.1"/>
    <property type="molecule type" value="Genomic_DNA"/>
</dbReference>
<dbReference type="CDD" id="cd03207">
    <property type="entry name" value="GST_C_8"/>
    <property type="match status" value="1"/>
</dbReference>
<name>A0A1Z1F8M0_9SPHN</name>
<sequence length="214" mass="23665">MAEISFFHNPMSRSQIVHWALREAGVAFETVPVDWNAKPQALLDANPMGKIPTIIHHAADGDVTISEAPAICHYLAEVAPGQTLLPTPRERGAYFRWLFFAAGPLEQATTARAMGWEVPEGREGMAGFGSYERTVDTLEWWLADHDFVCGERFTMADVYVGSAVDWGLVFGTLPDRPAFAAYAERFRAHDAYRAAKDAHNALIAQAQQESQQDG</sequence>
<dbReference type="AlphaFoldDB" id="A0A1Z1F8M0"/>
<evidence type="ECO:0000259" key="2">
    <source>
        <dbReference type="PROSITE" id="PS50405"/>
    </source>
</evidence>
<dbReference type="PROSITE" id="PS50404">
    <property type="entry name" value="GST_NTER"/>
    <property type="match status" value="1"/>
</dbReference>
<dbReference type="SFLD" id="SFLDG01150">
    <property type="entry name" value="Main.1:_Beta-like"/>
    <property type="match status" value="1"/>
</dbReference>
<dbReference type="InterPro" id="IPR004046">
    <property type="entry name" value="GST_C"/>
</dbReference>
<dbReference type="KEGG" id="cman:A9D14_01755"/>
<dbReference type="OrthoDB" id="5740960at2"/>
<dbReference type="Proteomes" id="UP000195807">
    <property type="component" value="Chromosome"/>
</dbReference>
<dbReference type="SFLD" id="SFLDS00019">
    <property type="entry name" value="Glutathione_Transferase_(cytos"/>
    <property type="match status" value="1"/>
</dbReference>
<dbReference type="Pfam" id="PF13409">
    <property type="entry name" value="GST_N_2"/>
    <property type="match status" value="1"/>
</dbReference>
<keyword evidence="4" id="KW-1185">Reference proteome</keyword>
<dbReference type="InterPro" id="IPR036249">
    <property type="entry name" value="Thioredoxin-like_sf"/>
</dbReference>
<dbReference type="Gene3D" id="3.40.30.10">
    <property type="entry name" value="Glutaredoxin"/>
    <property type="match status" value="1"/>
</dbReference>
<feature type="domain" description="GST C-terminal" evidence="2">
    <location>
        <begin position="87"/>
        <end position="212"/>
    </location>
</feature>
<dbReference type="InterPro" id="IPR010987">
    <property type="entry name" value="Glutathione-S-Trfase_C-like"/>
</dbReference>
<keyword evidence="3" id="KW-0808">Transferase</keyword>
<dbReference type="CDD" id="cd03046">
    <property type="entry name" value="GST_N_GTT1_like"/>
    <property type="match status" value="1"/>
</dbReference>
<dbReference type="InterPro" id="IPR040079">
    <property type="entry name" value="Glutathione_S-Trfase"/>
</dbReference>
<reference evidence="3 4" key="1">
    <citation type="submission" date="2017-01" db="EMBL/GenBank/DDBJ databases">
        <title>Complete genome sequence of esterase-producing bacterium Croceicoccus marinus E4A9.</title>
        <authorList>
            <person name="Wu Y.-H."/>
            <person name="Cheng H."/>
            <person name="Xu L."/>
            <person name="Huo Y.-Y."/>
            <person name="Wang C.-S."/>
            <person name="Xu X.-W."/>
        </authorList>
    </citation>
    <scope>NUCLEOTIDE SEQUENCE [LARGE SCALE GENOMIC DNA]</scope>
    <source>
        <strain evidence="3 4">E4A9</strain>
    </source>
</reference>
<evidence type="ECO:0000313" key="3">
    <source>
        <dbReference type="EMBL" id="ARU15130.1"/>
    </source>
</evidence>
<dbReference type="PANTHER" id="PTHR44051">
    <property type="entry name" value="GLUTATHIONE S-TRANSFERASE-RELATED"/>
    <property type="match status" value="1"/>
</dbReference>
<feature type="domain" description="GST N-terminal" evidence="1">
    <location>
        <begin position="1"/>
        <end position="83"/>
    </location>
</feature>
<protein>
    <submittedName>
        <fullName evidence="3">Glutathione S-transferase</fullName>
    </submittedName>
</protein>
<organism evidence="3 4">
    <name type="scientific">Croceicoccus marinus</name>
    <dbReference type="NCBI Taxonomy" id="450378"/>
    <lineage>
        <taxon>Bacteria</taxon>
        <taxon>Pseudomonadati</taxon>
        <taxon>Pseudomonadota</taxon>
        <taxon>Alphaproteobacteria</taxon>
        <taxon>Sphingomonadales</taxon>
        <taxon>Erythrobacteraceae</taxon>
        <taxon>Croceicoccus</taxon>
    </lineage>
</organism>
<dbReference type="GO" id="GO:0016740">
    <property type="term" value="F:transferase activity"/>
    <property type="evidence" value="ECO:0007669"/>
    <property type="project" value="UniProtKB-KW"/>
</dbReference>
<gene>
    <name evidence="3" type="ORF">A9D14_01755</name>
</gene>
<dbReference type="SFLD" id="SFLDG00358">
    <property type="entry name" value="Main_(cytGST)"/>
    <property type="match status" value="1"/>
</dbReference>
<dbReference type="PROSITE" id="PS50405">
    <property type="entry name" value="GST_CTER"/>
    <property type="match status" value="1"/>
</dbReference>
<dbReference type="STRING" id="450378.GCA_001661675_00349"/>
<dbReference type="RefSeq" id="WP_066842419.1">
    <property type="nucleotide sequence ID" value="NZ_CP019602.1"/>
</dbReference>
<dbReference type="InterPro" id="IPR036282">
    <property type="entry name" value="Glutathione-S-Trfase_C_sf"/>
</dbReference>
<dbReference type="InterPro" id="IPR004045">
    <property type="entry name" value="Glutathione_S-Trfase_N"/>
</dbReference>
<dbReference type="SUPFAM" id="SSF47616">
    <property type="entry name" value="GST C-terminal domain-like"/>
    <property type="match status" value="1"/>
</dbReference>
<dbReference type="Gene3D" id="1.20.1050.10">
    <property type="match status" value="1"/>
</dbReference>
<evidence type="ECO:0000313" key="4">
    <source>
        <dbReference type="Proteomes" id="UP000195807"/>
    </source>
</evidence>
<dbReference type="PANTHER" id="PTHR44051:SF21">
    <property type="entry name" value="GLUTATHIONE S-TRANSFERASE FAMILY PROTEIN"/>
    <property type="match status" value="1"/>
</dbReference>
<evidence type="ECO:0000259" key="1">
    <source>
        <dbReference type="PROSITE" id="PS50404"/>
    </source>
</evidence>
<dbReference type="Pfam" id="PF00043">
    <property type="entry name" value="GST_C"/>
    <property type="match status" value="1"/>
</dbReference>